<accession>A0ABT7URB2</accession>
<proteinExistence type="inferred from homology"/>
<sequence length="723" mass="77374">MEETQAAGGYIEQQIELPDPDFYCTNAVPNADGSVTLYGAENVQALYRQEGWQGGAKSYLVQPDGTVSEQALAWDQKLAEACAGGVYVLSMAADENGVLYVMAAKQSTLDAQEPFLLWQVKDGDLAAIPVDFTGCELVPSDAAEPGVLCTLAGVSNGWIFVEANVGRWAIFGTDGKLVNQSDNSLLTGQSRISFQADAVRSGYVWSGTNDSAPAWTLPDFEKASTLSLPMGRIFPDWQGDGFFHLSNEAGEERVISHYTLSGSTREILMHGADYAWGPSSTDVFIGCTAADGSLWLVVQNGSGQQTLYRYIYDPGKTVKNTLTIFSLEESALIRQTIAAWNTLHPEVRVEYTVGLTSTEGTAATREDVVRQLNTRLLAGDGPDLLILDGLSADSMIRQGLLTDLTNLADWSAVRDNVLASYATEDGLYAIPAGMRAYIIGGRPATVDERMQTLEGIASAMEETSGELPCMTFSPALYEHLFDLFYPASSGSIWWDGVFQPDAFTDFTRQLNRIAHAAGAQTIQTYNSAAEDTQSASGEALYSTFGSGNLNSFWNGECLWFAESWESADQAIGFGTLERDADGRASYSAGEVALFPLPGVDASGTGVFEPLCAAALPAGGSNQGVAVEFIQLMLSDKMQSAAGLDVLPVTQSGLAAALDRVRETDPFTISNDENALISRLTAVLPDEVLQQAAREAAAQLYDGTLTESEACDAVKNAAALRLAE</sequence>
<evidence type="ECO:0000313" key="4">
    <source>
        <dbReference type="Proteomes" id="UP001529380"/>
    </source>
</evidence>
<comment type="caution">
    <text evidence="3">The sequence shown here is derived from an EMBL/GenBank/DDBJ whole genome shotgun (WGS) entry which is preliminary data.</text>
</comment>
<evidence type="ECO:0000256" key="1">
    <source>
        <dbReference type="ARBA" id="ARBA00008520"/>
    </source>
</evidence>
<dbReference type="Proteomes" id="UP001529380">
    <property type="component" value="Unassembled WGS sequence"/>
</dbReference>
<gene>
    <name evidence="3" type="ORF">QUW08_09045</name>
</gene>
<dbReference type="SUPFAM" id="SSF53850">
    <property type="entry name" value="Periplasmic binding protein-like II"/>
    <property type="match status" value="1"/>
</dbReference>
<comment type="similarity">
    <text evidence="1">Belongs to the bacterial solute-binding protein 1 family.</text>
</comment>
<reference evidence="3 4" key="3">
    <citation type="submission" date="2023-06" db="EMBL/GenBank/DDBJ databases">
        <authorList>
            <person name="Zeman M."/>
            <person name="Kubasova T."/>
            <person name="Jahodarova E."/>
            <person name="Nykrynova M."/>
            <person name="Rychlik I."/>
        </authorList>
    </citation>
    <scope>NUCLEOTIDE SEQUENCE [LARGE SCALE GENOMIC DNA]</scope>
    <source>
        <strain evidence="3 4">ET340</strain>
    </source>
</reference>
<dbReference type="InterPro" id="IPR006059">
    <property type="entry name" value="SBP"/>
</dbReference>
<reference evidence="4" key="1">
    <citation type="submission" date="2023-06" db="EMBL/GenBank/DDBJ databases">
        <title>Identification and characterization of horizontal gene transfer across gut microbiota members of farm animals based on homology search.</title>
        <authorList>
            <person name="Zeman M."/>
            <person name="Kubasova T."/>
            <person name="Jahodarova E."/>
            <person name="Nykrynova M."/>
            <person name="Rychlik I."/>
        </authorList>
    </citation>
    <scope>NUCLEOTIDE SEQUENCE [LARGE SCALE GENOMIC DNA]</scope>
    <source>
        <strain evidence="4">ET340</strain>
    </source>
</reference>
<dbReference type="EMBL" id="JAUDCL010000014">
    <property type="protein sequence ID" value="MDM8201435.1"/>
    <property type="molecule type" value="Genomic_DNA"/>
</dbReference>
<evidence type="ECO:0000256" key="2">
    <source>
        <dbReference type="ARBA" id="ARBA00022448"/>
    </source>
</evidence>
<reference evidence="3 4" key="2">
    <citation type="submission" date="2023-06" db="EMBL/GenBank/DDBJ databases">
        <title>Identification and characterization of horizontal gene transfer across gut microbiota members of farm animals based on homology search.</title>
        <authorList>
            <person name="Schwarzerova J."/>
            <person name="Nykrynova M."/>
            <person name="Jureckova K."/>
            <person name="Cejkova D."/>
            <person name="Rychlik I."/>
        </authorList>
    </citation>
    <scope>NUCLEOTIDE SEQUENCE [LARGE SCALE GENOMIC DNA]</scope>
    <source>
        <strain evidence="3 4">ET340</strain>
    </source>
</reference>
<dbReference type="Pfam" id="PF01547">
    <property type="entry name" value="SBP_bac_1"/>
    <property type="match status" value="1"/>
</dbReference>
<organism evidence="3 4">
    <name type="scientific">Allofournierella massiliensis</name>
    <dbReference type="NCBI Taxonomy" id="1650663"/>
    <lineage>
        <taxon>Bacteria</taxon>
        <taxon>Bacillati</taxon>
        <taxon>Bacillota</taxon>
        <taxon>Clostridia</taxon>
        <taxon>Eubacteriales</taxon>
        <taxon>Oscillospiraceae</taxon>
        <taxon>Allofournierella</taxon>
    </lineage>
</organism>
<dbReference type="PANTHER" id="PTHR43649">
    <property type="entry name" value="ARABINOSE-BINDING PROTEIN-RELATED"/>
    <property type="match status" value="1"/>
</dbReference>
<keyword evidence="2" id="KW-0813">Transport</keyword>
<protein>
    <submittedName>
        <fullName evidence="3">Extracellular solute-binding protein</fullName>
    </submittedName>
</protein>
<dbReference type="Gene3D" id="3.40.190.10">
    <property type="entry name" value="Periplasmic binding protein-like II"/>
    <property type="match status" value="1"/>
</dbReference>
<dbReference type="PANTHER" id="PTHR43649:SF29">
    <property type="entry name" value="OSMOPROTECTIVE COMPOUNDS-BINDING PROTEIN GGTB"/>
    <property type="match status" value="1"/>
</dbReference>
<keyword evidence="4" id="KW-1185">Reference proteome</keyword>
<name>A0ABT7URB2_9FIRM</name>
<evidence type="ECO:0000313" key="3">
    <source>
        <dbReference type="EMBL" id="MDM8201435.1"/>
    </source>
</evidence>
<dbReference type="InterPro" id="IPR050490">
    <property type="entry name" value="Bact_solute-bd_prot1"/>
</dbReference>